<keyword evidence="10" id="KW-0391">Immunity</keyword>
<keyword evidence="11" id="KW-0689">Ribosomal protein</keyword>
<evidence type="ECO:0000313" key="19">
    <source>
        <dbReference type="Proteomes" id="UP000827986"/>
    </source>
</evidence>
<dbReference type="FunFam" id="3.30.70.330:FF:000300">
    <property type="entry name" value="Interferon-induced protein 35"/>
    <property type="match status" value="1"/>
</dbReference>
<dbReference type="InterPro" id="IPR038655">
    <property type="entry name" value="Ribosomal_eL27_sf"/>
</dbReference>
<keyword evidence="12" id="KW-0539">Nucleus</keyword>
<organism evidence="18 19">
    <name type="scientific">Mauremys mutica</name>
    <name type="common">yellowpond turtle</name>
    <dbReference type="NCBI Taxonomy" id="74926"/>
    <lineage>
        <taxon>Eukaryota</taxon>
        <taxon>Metazoa</taxon>
        <taxon>Chordata</taxon>
        <taxon>Craniata</taxon>
        <taxon>Vertebrata</taxon>
        <taxon>Euteleostomi</taxon>
        <taxon>Archelosauria</taxon>
        <taxon>Testudinata</taxon>
        <taxon>Testudines</taxon>
        <taxon>Cryptodira</taxon>
        <taxon>Durocryptodira</taxon>
        <taxon>Testudinoidea</taxon>
        <taxon>Geoemydidae</taxon>
        <taxon>Geoemydinae</taxon>
        <taxon>Mauremys</taxon>
    </lineage>
</organism>
<dbReference type="AlphaFoldDB" id="A0A9D4AY99"/>
<evidence type="ECO:0000256" key="5">
    <source>
        <dbReference type="ARBA" id="ARBA00009124"/>
    </source>
</evidence>
<gene>
    <name evidence="18" type="ORF">KIL84_002473</name>
</gene>
<keyword evidence="9" id="KW-0399">Innate immunity</keyword>
<dbReference type="GO" id="GO:0005634">
    <property type="term" value="C:nucleus"/>
    <property type="evidence" value="ECO:0007669"/>
    <property type="project" value="UniProtKB-SubCell"/>
</dbReference>
<dbReference type="CDD" id="cd06090">
    <property type="entry name" value="KOW_RPL27"/>
    <property type="match status" value="1"/>
</dbReference>
<comment type="caution">
    <text evidence="18">The sequence shown here is derived from an EMBL/GenBank/DDBJ whole genome shotgun (WGS) entry which is preliminary data.</text>
</comment>
<dbReference type="GO" id="GO:0005840">
    <property type="term" value="C:ribosome"/>
    <property type="evidence" value="ECO:0007669"/>
    <property type="project" value="UniProtKB-KW"/>
</dbReference>
<dbReference type="InterPro" id="IPR001141">
    <property type="entry name" value="Ribosomal_eL27"/>
</dbReference>
<dbReference type="Proteomes" id="UP000827986">
    <property type="component" value="Unassembled WGS sequence"/>
</dbReference>
<evidence type="ECO:0000256" key="7">
    <source>
        <dbReference type="ARBA" id="ARBA00022490"/>
    </source>
</evidence>
<evidence type="ECO:0000256" key="6">
    <source>
        <dbReference type="ARBA" id="ARBA00010081"/>
    </source>
</evidence>
<keyword evidence="8" id="KW-0964">Secreted</keyword>
<keyword evidence="16" id="KW-0175">Coiled coil</keyword>
<feature type="coiled-coil region" evidence="16">
    <location>
        <begin position="215"/>
        <end position="263"/>
    </location>
</feature>
<keyword evidence="19" id="KW-1185">Reference proteome</keyword>
<protein>
    <recommendedName>
        <fullName evidence="14">Large ribosomal subunit protein eL27</fullName>
    </recommendedName>
    <alternativeName>
        <fullName evidence="15">60S ribosomal protein L27</fullName>
    </alternativeName>
</protein>
<evidence type="ECO:0000256" key="1">
    <source>
        <dbReference type="ARBA" id="ARBA00004123"/>
    </source>
</evidence>
<dbReference type="InterPro" id="IPR012677">
    <property type="entry name" value="Nucleotide-bd_a/b_plait_sf"/>
</dbReference>
<dbReference type="Pfam" id="PF01777">
    <property type="entry name" value="Ribosomal_L27e"/>
    <property type="match status" value="1"/>
</dbReference>
<dbReference type="InterPro" id="IPR041991">
    <property type="entry name" value="Ribosomal_eL27_KOW"/>
</dbReference>
<evidence type="ECO:0000256" key="10">
    <source>
        <dbReference type="ARBA" id="ARBA00022859"/>
    </source>
</evidence>
<evidence type="ECO:0000256" key="11">
    <source>
        <dbReference type="ARBA" id="ARBA00022980"/>
    </source>
</evidence>
<dbReference type="GO" id="GO:0006412">
    <property type="term" value="P:translation"/>
    <property type="evidence" value="ECO:0007669"/>
    <property type="project" value="InterPro"/>
</dbReference>
<evidence type="ECO:0000313" key="18">
    <source>
        <dbReference type="EMBL" id="KAH1174329.1"/>
    </source>
</evidence>
<dbReference type="GO" id="GO:1990904">
    <property type="term" value="C:ribonucleoprotein complex"/>
    <property type="evidence" value="ECO:0007669"/>
    <property type="project" value="UniProtKB-KW"/>
</dbReference>
<evidence type="ECO:0000256" key="3">
    <source>
        <dbReference type="ARBA" id="ARBA00004496"/>
    </source>
</evidence>
<dbReference type="InterPro" id="IPR008991">
    <property type="entry name" value="Translation_prot_SH3-like_sf"/>
</dbReference>
<evidence type="ECO:0000259" key="17">
    <source>
        <dbReference type="SMART" id="SM00739"/>
    </source>
</evidence>
<evidence type="ECO:0000256" key="4">
    <source>
        <dbReference type="ARBA" id="ARBA00004613"/>
    </source>
</evidence>
<sequence length="568" mass="63209">MLAVPRARGRAGPIVGFLGCRLAPDARLLLAEMGKFMKPGKVVLVLAGRYSGRKAVIVKNIDDGTSDRPYSHALVAGIDRYPRKVTAAMGKKKIAKRSKIKSFVKVYNYNHLMPTRYSVDIPLDKTVVNKDVFRDPALKRKARREAKVKFEERPVMPTRRLAPASCSAADVATGVLHSSEVAPSSRGAELTACMESFVRLPDELTLENSPPEMTPERLQQEIEKCKERCQALEQDRLELGMAKEAAEQKTQGFQREAEFLRGKLEKETSLSRELEPSSQELCLAKAGRDKLLQEKQKLEKELEELEERRVAWEEQAKAPPSLPDRKMFFKGHVTEAEDVNALVVAPRIQRALPGGSALLTFEEPEVAQRILEMKQHEVKLDESAGCEGRVRVQAEPVELLLPSALEIELKLSDRCVLLSSLPRLDLSEEQLLDKLELFFSKAKNGGGEVEQRELLRDSGHVVLTFAQDGVAEQLMKKGRIQVPIGKRTYELKVTPYMSGQITDLQVRPSVCAKTVLLSGIPDILDEESMRDALEIHFQKPSRGGGEVDALGYVPVGGQGLAVFEEDTD</sequence>
<name>A0A9D4AY99_9SAUR</name>
<dbReference type="PANTHER" id="PTHR15225">
    <property type="entry name" value="INTERFERON-INDUCED PROTEIN 35/NMI N-MYC/STAT INTERACTING PROTEIN"/>
    <property type="match status" value="1"/>
</dbReference>
<dbReference type="InterPro" id="IPR009909">
    <property type="entry name" value="Nmi/IFP35_dom"/>
</dbReference>
<accession>A0A9D4AY99</accession>
<dbReference type="GO" id="GO:0003735">
    <property type="term" value="F:structural constituent of ribosome"/>
    <property type="evidence" value="ECO:0007669"/>
    <property type="project" value="InterPro"/>
</dbReference>
<dbReference type="Gene3D" id="3.30.70.330">
    <property type="match status" value="1"/>
</dbReference>
<dbReference type="GO" id="GO:0005791">
    <property type="term" value="C:rough endoplasmic reticulum"/>
    <property type="evidence" value="ECO:0007669"/>
    <property type="project" value="UniProtKB-SubCell"/>
</dbReference>
<dbReference type="Pfam" id="PF07292">
    <property type="entry name" value="NID"/>
    <property type="match status" value="2"/>
</dbReference>
<comment type="subcellular location">
    <subcellularLocation>
        <location evidence="3">Cytoplasm</location>
    </subcellularLocation>
    <subcellularLocation>
        <location evidence="1">Nucleus</location>
    </subcellularLocation>
    <subcellularLocation>
        <location evidence="2">Rough endoplasmic reticulum</location>
    </subcellularLocation>
    <subcellularLocation>
        <location evidence="4">Secreted</location>
    </subcellularLocation>
</comment>
<dbReference type="Pfam" id="PF00467">
    <property type="entry name" value="KOW"/>
    <property type="match status" value="1"/>
</dbReference>
<dbReference type="SMART" id="SM00739">
    <property type="entry name" value="KOW"/>
    <property type="match status" value="1"/>
</dbReference>
<evidence type="ECO:0000256" key="16">
    <source>
        <dbReference type="SAM" id="Coils"/>
    </source>
</evidence>
<evidence type="ECO:0000256" key="13">
    <source>
        <dbReference type="ARBA" id="ARBA00023274"/>
    </source>
</evidence>
<evidence type="ECO:0000256" key="12">
    <source>
        <dbReference type="ARBA" id="ARBA00023242"/>
    </source>
</evidence>
<dbReference type="PANTHER" id="PTHR15225:SF1">
    <property type="entry name" value="INTERFERON-INDUCED 35 KDA PROTEIN"/>
    <property type="match status" value="1"/>
</dbReference>
<dbReference type="GO" id="GO:0045087">
    <property type="term" value="P:innate immune response"/>
    <property type="evidence" value="ECO:0007669"/>
    <property type="project" value="UniProtKB-KW"/>
</dbReference>
<dbReference type="InterPro" id="IPR005824">
    <property type="entry name" value="KOW"/>
</dbReference>
<proteinExistence type="inferred from homology"/>
<keyword evidence="13" id="KW-0687">Ribonucleoprotein</keyword>
<dbReference type="SUPFAM" id="SSF50104">
    <property type="entry name" value="Translation proteins SH3-like domain"/>
    <property type="match status" value="1"/>
</dbReference>
<evidence type="ECO:0000256" key="8">
    <source>
        <dbReference type="ARBA" id="ARBA00022525"/>
    </source>
</evidence>
<dbReference type="GO" id="GO:0005615">
    <property type="term" value="C:extracellular space"/>
    <property type="evidence" value="ECO:0007669"/>
    <property type="project" value="UniProtKB-ARBA"/>
</dbReference>
<comment type="similarity">
    <text evidence="6">Belongs to the NMI family.</text>
</comment>
<evidence type="ECO:0000256" key="2">
    <source>
        <dbReference type="ARBA" id="ARBA00004427"/>
    </source>
</evidence>
<evidence type="ECO:0000256" key="15">
    <source>
        <dbReference type="ARBA" id="ARBA00035329"/>
    </source>
</evidence>
<keyword evidence="7" id="KW-0963">Cytoplasm</keyword>
<dbReference type="FunFam" id="2.30.30.770:FF:000001">
    <property type="entry name" value="60S ribosomal protein L27"/>
    <property type="match status" value="1"/>
</dbReference>
<dbReference type="GO" id="GO:0045088">
    <property type="term" value="P:regulation of innate immune response"/>
    <property type="evidence" value="ECO:0007669"/>
    <property type="project" value="UniProtKB-ARBA"/>
</dbReference>
<dbReference type="EMBL" id="JAHDVG010000480">
    <property type="protein sequence ID" value="KAH1174329.1"/>
    <property type="molecule type" value="Genomic_DNA"/>
</dbReference>
<reference evidence="18" key="1">
    <citation type="submission" date="2021-09" db="EMBL/GenBank/DDBJ databases">
        <title>The genome of Mauremys mutica provides insights into the evolution of semi-aquatic lifestyle.</title>
        <authorList>
            <person name="Gong S."/>
            <person name="Gao Y."/>
        </authorList>
    </citation>
    <scope>NUCLEOTIDE SEQUENCE</scope>
    <source>
        <strain evidence="18">MM-2020</strain>
        <tissue evidence="18">Muscle</tissue>
    </source>
</reference>
<dbReference type="Gene3D" id="2.30.30.770">
    <property type="match status" value="1"/>
</dbReference>
<evidence type="ECO:0000256" key="14">
    <source>
        <dbReference type="ARBA" id="ARBA00035224"/>
    </source>
</evidence>
<comment type="similarity">
    <text evidence="5">Belongs to the eukaryotic ribosomal protein eL27 family.</text>
</comment>
<evidence type="ECO:0000256" key="9">
    <source>
        <dbReference type="ARBA" id="ARBA00022588"/>
    </source>
</evidence>
<feature type="domain" description="KOW" evidence="17">
    <location>
        <begin position="36"/>
        <end position="63"/>
    </location>
</feature>
<feature type="coiled-coil region" evidence="16">
    <location>
        <begin position="288"/>
        <end position="315"/>
    </location>
</feature>